<dbReference type="InterPro" id="IPR004868">
    <property type="entry name" value="DNA-dir_DNA_pol_B_mt/vir"/>
</dbReference>
<evidence type="ECO:0000256" key="14">
    <source>
        <dbReference type="PIRNR" id="PIRNR000788"/>
    </source>
</evidence>
<comment type="subcellular location">
    <subcellularLocation>
        <location evidence="2 13">Host nucleus</location>
    </subcellularLocation>
</comment>
<evidence type="ECO:0000256" key="7">
    <source>
        <dbReference type="ARBA" id="ARBA00022705"/>
    </source>
</evidence>
<name>A0A0K1DBU6_ADEE2</name>
<dbReference type="Pfam" id="PF03175">
    <property type="entry name" value="DNA_pol_B_2"/>
    <property type="match status" value="1"/>
</dbReference>
<dbReference type="InterPro" id="IPR012337">
    <property type="entry name" value="RNaseH-like_sf"/>
</dbReference>
<dbReference type="GO" id="GO:0000166">
    <property type="term" value="F:nucleotide binding"/>
    <property type="evidence" value="ECO:0007669"/>
    <property type="project" value="UniProtKB-UniRule"/>
</dbReference>
<organismHost>
    <name type="scientific">Equus caballus</name>
    <name type="common">Horse</name>
    <dbReference type="NCBI Taxonomy" id="9796"/>
</organismHost>
<dbReference type="PANTHER" id="PTHR33568">
    <property type="entry name" value="DNA POLYMERASE"/>
    <property type="match status" value="1"/>
</dbReference>
<dbReference type="SMART" id="SM00486">
    <property type="entry name" value="POLBc"/>
    <property type="match status" value="1"/>
</dbReference>
<evidence type="ECO:0000256" key="4">
    <source>
        <dbReference type="ARBA" id="ARBA00022562"/>
    </source>
</evidence>
<evidence type="ECO:0000256" key="15">
    <source>
        <dbReference type="RuleBase" id="RU000442"/>
    </source>
</evidence>
<evidence type="ECO:0000256" key="11">
    <source>
        <dbReference type="ARBA" id="ARBA00046822"/>
    </source>
</evidence>
<keyword evidence="6 13" id="KW-0548">Nucleotidyltransferase</keyword>
<dbReference type="GO" id="GO:0042025">
    <property type="term" value="C:host cell nucleus"/>
    <property type="evidence" value="ECO:0007669"/>
    <property type="project" value="UniProtKB-SubCell"/>
</dbReference>
<keyword evidence="7 13" id="KW-0235">DNA replication</keyword>
<dbReference type="GO" id="GO:0003887">
    <property type="term" value="F:DNA-directed DNA polymerase activity"/>
    <property type="evidence" value="ECO:0007669"/>
    <property type="project" value="UniProtKB-UniRule"/>
</dbReference>
<dbReference type="KEGG" id="vg:25395983"/>
<sequence length="1115" mass="127600">MELPDEKSPPRSPPVERRRTTSPHVKSKRRRCTVVSVRSTWTLCGLTGEGVAVEVKYCSFAKGIQNLLELNCLSVSSLPYEEPSPKDLQHVLLNMGFARATLWRYKQGRFTKHDLQLECEPTVSVQPILLHHRGKIFVIKNVCKTNKCEYCGSYYKTNHTCSYRRREFYFHHVNSFSASWWEDISFFPIGSCESTQRLFITYDVETYTWHGKNGKQLVPFLLVFSISASSPSLSAAAIKIAHDEQWLEWHGNKNTFYVVSPDRSCIGNKFRSYRNCLQKHFTDTVWEIFKSENIERLPQIENMSFKDLSQLKLNGRPTFLEIYVVGHNICGFDEIVLAAQVIHDRAEVPKAFRVSRNFMPRNGRILFNDITFALPNPRYKKRKDFDAWRCGIIEETDLQHQFVKFMVRDTFALTHTSLRNAAKAYNLKVEKGSCPYTAVNEFFMLGSYRTDEDGFPEATYWKDHEEYLFNKKTWLVSGRRPYDIVQETLDYCALDVQVTELLVHELCRSYERFVSESVGLPNSRFNVLQRPTISSNSHAIFRQTLYTELNIDKPTLDVHLLAPSTHMYDFVRQSIRGGRCYPTYLGILSQPLYVYDICGMYASALTHPMPTGPPMNPLDRGIALTRWQNRLNQPAKISYFESELPPAIFVMDADPPAEEYLDVLPPFCSRKGGRLVWTNESLRGEVCTSIDAVTLHNRGWSVSIVPDEKNTVFPQWACLCKRYVEVNIGAKEKADREKNQTMRSIAKLLSNALYGSFATKLDNKTVIFSDQLEDSQPLIAQGLVNIKCTNFIETDNFCAEIMPEFSVTYSPLADTPADVSPRDAMTEEEYEAPLYRSINHAHCVNVKYKPITFLDVDDDDICLHTLERTCPLIENKRYPSHIASFVLAWTRAFISEWATFLYADDYGTPLESRTLKSVYGDTDSLFLTEEGRRLMETKGKHRIKKNGGKLVFDPAHPDLTWLVECETQCQSCGGDAYSGESVFLAPKLYGLKNTVCVRCGTVGKGKLRAKGHASSQLDYNTLLRCYLNDSQGAEQNLNTSRLSLKRTIASAQTHVAPFTVTETTLTRKLRPWKDMTLRIQRNGGSGDGYRLLPHSNSHPNPRNTQLCSMEIPWNI</sequence>
<evidence type="ECO:0000256" key="3">
    <source>
        <dbReference type="ARBA" id="ARBA00005755"/>
    </source>
</evidence>
<dbReference type="PRINTS" id="PR00106">
    <property type="entry name" value="DNAPOLB"/>
</dbReference>
<feature type="domain" description="DNA-directed DNA polymerase family B mitochondria/virus" evidence="17">
    <location>
        <begin position="355"/>
        <end position="813"/>
    </location>
</feature>
<comment type="catalytic activity">
    <reaction evidence="12 13 14 15">
        <text>DNA(n) + a 2'-deoxyribonucleoside 5'-triphosphate = DNA(n+1) + diphosphate</text>
        <dbReference type="Rhea" id="RHEA:22508"/>
        <dbReference type="Rhea" id="RHEA-COMP:17339"/>
        <dbReference type="Rhea" id="RHEA-COMP:17340"/>
        <dbReference type="ChEBI" id="CHEBI:33019"/>
        <dbReference type="ChEBI" id="CHEBI:61560"/>
        <dbReference type="ChEBI" id="CHEBI:173112"/>
        <dbReference type="EC" id="2.7.7.7"/>
    </reaction>
</comment>
<evidence type="ECO:0000256" key="13">
    <source>
        <dbReference type="HAMAP-Rule" id="MF_04055"/>
    </source>
</evidence>
<keyword evidence="8 13" id="KW-0239">DNA-directed DNA polymerase</keyword>
<keyword evidence="10 13" id="KW-0238">DNA-binding</keyword>
<dbReference type="InterPro" id="IPR006172">
    <property type="entry name" value="DNA-dir_DNA_pol_B"/>
</dbReference>
<evidence type="ECO:0000313" key="19">
    <source>
        <dbReference type="Proteomes" id="UP000102399"/>
    </source>
</evidence>
<dbReference type="SUPFAM" id="SSF56672">
    <property type="entry name" value="DNA/RNA polymerases"/>
    <property type="match status" value="1"/>
</dbReference>
<evidence type="ECO:0000256" key="2">
    <source>
        <dbReference type="ARBA" id="ARBA00004147"/>
    </source>
</evidence>
<protein>
    <recommendedName>
        <fullName evidence="13 14">DNA polymerase</fullName>
        <ecNumber evidence="13 14">2.7.7.7</ecNumber>
    </recommendedName>
</protein>
<gene>
    <name evidence="18" type="primary">pol</name>
    <name evidence="13" type="synonym">POL</name>
</gene>
<evidence type="ECO:0000256" key="9">
    <source>
        <dbReference type="ARBA" id="ARBA00023109"/>
    </source>
</evidence>
<comment type="subunit">
    <text evidence="11 13">Heterodimer with the terminal protein; this heterodimer binds to bp 9 to 18 of the genome. Forms a complex with viral pTP, DBP and hosts NFIA and POU2F1/OCT1 for initiation of replication.</text>
</comment>
<comment type="similarity">
    <text evidence="3 13 14 15">Belongs to the DNA polymerase type-B family.</text>
</comment>
<keyword evidence="19" id="KW-1185">Reference proteome</keyword>
<dbReference type="Proteomes" id="UP000102399">
    <property type="component" value="Segment"/>
</dbReference>
<dbReference type="PROSITE" id="PS00116">
    <property type="entry name" value="DNA_POLYMERASE_B"/>
    <property type="match status" value="1"/>
</dbReference>
<dbReference type="InterPro" id="IPR043502">
    <property type="entry name" value="DNA/RNA_pol_sf"/>
</dbReference>
<keyword evidence="4 13" id="KW-1048">Host nucleus</keyword>
<evidence type="ECO:0000256" key="6">
    <source>
        <dbReference type="ARBA" id="ARBA00022695"/>
    </source>
</evidence>
<accession>A0A0K1DBU6</accession>
<comment type="function">
    <text evidence="1 13">Eukaryotic-type DNA polymerase involved in viral genomic replication. DNA synthesis is protein primed, and acts in a strand displacement replication. Assembles in complex with viral pTP, DBP, host NFIA and host POU2F1/OCT1 on viral origin of replication. The polymerase covalently transfers dCMP onto pTP, thereby initiating complementary strand synthesis.</text>
</comment>
<dbReference type="PANTHER" id="PTHR33568:SF3">
    <property type="entry name" value="DNA-DIRECTED DNA POLYMERASE"/>
    <property type="match status" value="1"/>
</dbReference>
<dbReference type="GO" id="GO:0039693">
    <property type="term" value="P:viral DNA genome replication"/>
    <property type="evidence" value="ECO:0007669"/>
    <property type="project" value="UniProtKB-UniRule"/>
</dbReference>
<dbReference type="GO" id="GO:0006261">
    <property type="term" value="P:DNA-templated DNA replication"/>
    <property type="evidence" value="ECO:0007669"/>
    <property type="project" value="UniProtKB-UniRule"/>
</dbReference>
<reference evidence="18 19" key="1">
    <citation type="journal article" date="2015" name="Vet. Microbiol.">
        <title>Characterisation of the Equine adenovirus 2 genome.</title>
        <authorList>
            <person name="Giles C."/>
            <person name="Vanniasinkam T."/>
            <person name="Barton M."/>
            <person name="Mahony T.J."/>
        </authorList>
    </citation>
    <scope>NUCLEOTIDE SEQUENCE [LARGE SCALE GENOMIC DNA]</scope>
    <source>
        <strain evidence="18">EAdV2.385/75.9</strain>
    </source>
</reference>
<dbReference type="InterPro" id="IPR014382">
    <property type="entry name" value="DNA-dir_DNA_pol_B_adenovir"/>
</dbReference>
<dbReference type="PIRSF" id="PIRSF000788">
    <property type="entry name" value="DPol_ADV"/>
    <property type="match status" value="1"/>
</dbReference>
<feature type="region of interest" description="Disordered" evidence="16">
    <location>
        <begin position="1"/>
        <end position="27"/>
    </location>
</feature>
<dbReference type="GO" id="GO:0008408">
    <property type="term" value="F:3'-5' exonuclease activity"/>
    <property type="evidence" value="ECO:0007669"/>
    <property type="project" value="UniProtKB-UniRule"/>
</dbReference>
<comment type="miscellaneous">
    <text evidence="13">This DNA polymerase requires a protein as a primer.</text>
</comment>
<evidence type="ECO:0000256" key="8">
    <source>
        <dbReference type="ARBA" id="ARBA00022932"/>
    </source>
</evidence>
<dbReference type="HAMAP" id="MF_04055">
    <property type="entry name" value="ADV_DPOL"/>
    <property type="match status" value="1"/>
</dbReference>
<dbReference type="EMBL" id="KT160425">
    <property type="protein sequence ID" value="AKT26021.1"/>
    <property type="molecule type" value="Genomic_DNA"/>
</dbReference>
<dbReference type="RefSeq" id="YP_009162345.1">
    <property type="nucleotide sequence ID" value="NC_027705.1"/>
</dbReference>
<dbReference type="EC" id="2.7.7.7" evidence="13 14"/>
<evidence type="ECO:0000256" key="1">
    <source>
        <dbReference type="ARBA" id="ARBA00003123"/>
    </source>
</evidence>
<evidence type="ECO:0000259" key="17">
    <source>
        <dbReference type="Pfam" id="PF03175"/>
    </source>
</evidence>
<organism evidence="18 19">
    <name type="scientific">Equine adenovirus B serotype 2</name>
    <name type="common">EAdV-2</name>
    <name type="synonym">Equine adenovirus 2</name>
    <dbReference type="NCBI Taxonomy" id="67603"/>
    <lineage>
        <taxon>Viruses</taxon>
        <taxon>Varidnaviria</taxon>
        <taxon>Bamfordvirae</taxon>
        <taxon>Preplasmiviricota</taxon>
        <taxon>Polisuviricotina</taxon>
        <taxon>Pharingeaviricetes</taxon>
        <taxon>Rowavirales</taxon>
        <taxon>Adenoviridae</taxon>
        <taxon>Mastadenovirus</taxon>
        <taxon>Mastadenovirus equidae</taxon>
        <taxon>Equine mastadenovirus B</taxon>
    </lineage>
</organism>
<keyword evidence="9 13" id="KW-1194">Viral DNA replication</keyword>
<evidence type="ECO:0000256" key="10">
    <source>
        <dbReference type="ARBA" id="ARBA00023125"/>
    </source>
</evidence>
<dbReference type="OrthoDB" id="529at10239"/>
<evidence type="ECO:0000256" key="5">
    <source>
        <dbReference type="ARBA" id="ARBA00022679"/>
    </source>
</evidence>
<feature type="compositionally biased region" description="Basic and acidic residues" evidence="16">
    <location>
        <begin position="1"/>
        <end position="19"/>
    </location>
</feature>
<dbReference type="InterPro" id="IPR017964">
    <property type="entry name" value="DNA-dir_DNA_pol_B_CS"/>
</dbReference>
<dbReference type="GO" id="GO:0003677">
    <property type="term" value="F:DNA binding"/>
    <property type="evidence" value="ECO:0007669"/>
    <property type="project" value="UniProtKB-UniRule"/>
</dbReference>
<evidence type="ECO:0000313" key="18">
    <source>
        <dbReference type="EMBL" id="AKT26021.1"/>
    </source>
</evidence>
<evidence type="ECO:0000256" key="16">
    <source>
        <dbReference type="SAM" id="MobiDB-lite"/>
    </source>
</evidence>
<evidence type="ECO:0000256" key="12">
    <source>
        <dbReference type="ARBA" id="ARBA00049244"/>
    </source>
</evidence>
<dbReference type="GeneID" id="25395983"/>
<dbReference type="SUPFAM" id="SSF53098">
    <property type="entry name" value="Ribonuclease H-like"/>
    <property type="match status" value="1"/>
</dbReference>
<proteinExistence type="inferred from homology"/>
<keyword evidence="5 13" id="KW-0808">Transferase</keyword>